<dbReference type="GO" id="GO:0005886">
    <property type="term" value="C:plasma membrane"/>
    <property type="evidence" value="ECO:0007669"/>
    <property type="project" value="UniProtKB-SubCell"/>
</dbReference>
<dbReference type="STRING" id="1385519.N801_05875"/>
<dbReference type="CDD" id="cd06261">
    <property type="entry name" value="TM_PBP2"/>
    <property type="match status" value="1"/>
</dbReference>
<dbReference type="SUPFAM" id="SSF161098">
    <property type="entry name" value="MetI-like"/>
    <property type="match status" value="1"/>
</dbReference>
<feature type="transmembrane region" description="Helical" evidence="7">
    <location>
        <begin position="303"/>
        <end position="329"/>
    </location>
</feature>
<evidence type="ECO:0000256" key="1">
    <source>
        <dbReference type="ARBA" id="ARBA00004651"/>
    </source>
</evidence>
<comment type="caution">
    <text evidence="9">The sequence shown here is derived from an EMBL/GenBank/DDBJ whole genome shotgun (WGS) entry which is preliminary data.</text>
</comment>
<feature type="transmembrane region" description="Helical" evidence="7">
    <location>
        <begin position="135"/>
        <end position="157"/>
    </location>
</feature>
<dbReference type="RefSeq" id="WP_035931884.1">
    <property type="nucleotide sequence ID" value="NZ_AVPL01000001.1"/>
</dbReference>
<dbReference type="Proteomes" id="UP000030013">
    <property type="component" value="Unassembled WGS sequence"/>
</dbReference>
<evidence type="ECO:0000313" key="10">
    <source>
        <dbReference type="Proteomes" id="UP000030013"/>
    </source>
</evidence>
<dbReference type="EMBL" id="AVPL01000001">
    <property type="protein sequence ID" value="KGN43107.1"/>
    <property type="molecule type" value="Genomic_DNA"/>
</dbReference>
<comment type="similarity">
    <text evidence="7">Belongs to the binding-protein-dependent transport system permease family.</text>
</comment>
<reference evidence="9 10" key="1">
    <citation type="submission" date="2013-08" db="EMBL/GenBank/DDBJ databases">
        <title>The genome sequence of Knoellia aerolata.</title>
        <authorList>
            <person name="Zhu W."/>
            <person name="Wang G."/>
        </authorList>
    </citation>
    <scope>NUCLEOTIDE SEQUENCE [LARGE SCALE GENOMIC DNA]</scope>
    <source>
        <strain evidence="9 10">DSM 18566</strain>
    </source>
</reference>
<comment type="subcellular location">
    <subcellularLocation>
        <location evidence="1 7">Cell membrane</location>
        <topology evidence="1 7">Multi-pass membrane protein</topology>
    </subcellularLocation>
</comment>
<feature type="transmembrane region" description="Helical" evidence="7">
    <location>
        <begin position="203"/>
        <end position="221"/>
    </location>
</feature>
<dbReference type="eggNOG" id="COG0601">
    <property type="taxonomic scope" value="Bacteria"/>
</dbReference>
<dbReference type="Pfam" id="PF19300">
    <property type="entry name" value="BPD_transp_1_N"/>
    <property type="match status" value="1"/>
</dbReference>
<dbReference type="Gene3D" id="1.10.3720.10">
    <property type="entry name" value="MetI-like"/>
    <property type="match status" value="1"/>
</dbReference>
<dbReference type="InterPro" id="IPR045621">
    <property type="entry name" value="BPD_transp_1_N"/>
</dbReference>
<name>A0A0A0K4A8_9MICO</name>
<evidence type="ECO:0000256" key="2">
    <source>
        <dbReference type="ARBA" id="ARBA00022448"/>
    </source>
</evidence>
<feature type="transmembrane region" description="Helical" evidence="7">
    <location>
        <begin position="257"/>
        <end position="283"/>
    </location>
</feature>
<dbReference type="OrthoDB" id="5169641at2"/>
<dbReference type="InterPro" id="IPR035906">
    <property type="entry name" value="MetI-like_sf"/>
</dbReference>
<sequence length="336" mass="36507">MLRFIIRRLVQMVGVLVVLSLLLFLWLRSLPGGTVSAILGERATPATRAAMEKAFGLDEPVWVQYGKFVGRVLQGDFGPSTSVLPGTDALDIFLQRFPATIELSFFAMLIAVALGIPMGYVAARRRASFLDNASVVFSLVGVAVPVFFLAFLLKYVFAIKLGWLPVSGRQDGSLDATRVTGFFVIDGLLTREFDASVNALKHLVLPAVALASIPFAVIFRITRASVLEVLDEDYIRTAESKGLTNRVIRGRHVLRNAMLPVTTTIGLQIGALLGGAVLTEAVFSWGGIGEALALSFSRRDYPVLQVIILAAAAVYVLVNLLVDIMYAVIDPRVRTR</sequence>
<keyword evidence="5 7" id="KW-1133">Transmembrane helix</keyword>
<keyword evidence="4 7" id="KW-0812">Transmembrane</keyword>
<evidence type="ECO:0000256" key="6">
    <source>
        <dbReference type="ARBA" id="ARBA00023136"/>
    </source>
</evidence>
<evidence type="ECO:0000259" key="8">
    <source>
        <dbReference type="PROSITE" id="PS50928"/>
    </source>
</evidence>
<keyword evidence="2 7" id="KW-0813">Transport</keyword>
<keyword evidence="6 7" id="KW-0472">Membrane</keyword>
<dbReference type="AlphaFoldDB" id="A0A0A0K4A8"/>
<dbReference type="Pfam" id="PF00528">
    <property type="entry name" value="BPD_transp_1"/>
    <property type="match status" value="1"/>
</dbReference>
<dbReference type="GO" id="GO:0055085">
    <property type="term" value="P:transmembrane transport"/>
    <property type="evidence" value="ECO:0007669"/>
    <property type="project" value="InterPro"/>
</dbReference>
<feature type="transmembrane region" description="Helical" evidence="7">
    <location>
        <begin position="9"/>
        <end position="27"/>
    </location>
</feature>
<proteinExistence type="inferred from homology"/>
<dbReference type="PANTHER" id="PTHR43163">
    <property type="entry name" value="DIPEPTIDE TRANSPORT SYSTEM PERMEASE PROTEIN DPPB-RELATED"/>
    <property type="match status" value="1"/>
</dbReference>
<accession>A0A0A0K4A8</accession>
<organism evidence="9 10">
    <name type="scientific">Knoellia aerolata DSM 18566</name>
    <dbReference type="NCBI Taxonomy" id="1385519"/>
    <lineage>
        <taxon>Bacteria</taxon>
        <taxon>Bacillati</taxon>
        <taxon>Actinomycetota</taxon>
        <taxon>Actinomycetes</taxon>
        <taxon>Micrococcales</taxon>
        <taxon>Intrasporangiaceae</taxon>
        <taxon>Knoellia</taxon>
    </lineage>
</organism>
<evidence type="ECO:0000256" key="3">
    <source>
        <dbReference type="ARBA" id="ARBA00022475"/>
    </source>
</evidence>
<keyword evidence="10" id="KW-1185">Reference proteome</keyword>
<evidence type="ECO:0000256" key="5">
    <source>
        <dbReference type="ARBA" id="ARBA00022989"/>
    </source>
</evidence>
<keyword evidence="3" id="KW-1003">Cell membrane</keyword>
<dbReference type="PANTHER" id="PTHR43163:SF6">
    <property type="entry name" value="DIPEPTIDE TRANSPORT SYSTEM PERMEASE PROTEIN DPPB-RELATED"/>
    <property type="match status" value="1"/>
</dbReference>
<feature type="transmembrane region" description="Helical" evidence="7">
    <location>
        <begin position="103"/>
        <end position="123"/>
    </location>
</feature>
<evidence type="ECO:0000256" key="7">
    <source>
        <dbReference type="RuleBase" id="RU363032"/>
    </source>
</evidence>
<gene>
    <name evidence="9" type="ORF">N801_05875</name>
</gene>
<feature type="domain" description="ABC transmembrane type-1" evidence="8">
    <location>
        <begin position="97"/>
        <end position="326"/>
    </location>
</feature>
<dbReference type="PROSITE" id="PS50928">
    <property type="entry name" value="ABC_TM1"/>
    <property type="match status" value="1"/>
</dbReference>
<evidence type="ECO:0000313" key="9">
    <source>
        <dbReference type="EMBL" id="KGN43107.1"/>
    </source>
</evidence>
<dbReference type="InterPro" id="IPR000515">
    <property type="entry name" value="MetI-like"/>
</dbReference>
<protein>
    <submittedName>
        <fullName evidence="9">Peptide ABC transporter permease</fullName>
    </submittedName>
</protein>
<evidence type="ECO:0000256" key="4">
    <source>
        <dbReference type="ARBA" id="ARBA00022692"/>
    </source>
</evidence>